<evidence type="ECO:0000256" key="10">
    <source>
        <dbReference type="ARBA" id="ARBA00022933"/>
    </source>
</evidence>
<dbReference type="Gene3D" id="3.40.50.740">
    <property type="match status" value="1"/>
</dbReference>
<reference evidence="16 17" key="1">
    <citation type="journal article" date="2014" name="Appl. Environ. Microbiol.">
        <title>Genomic features of a bumble bee symbiont reflect its host environment.</title>
        <authorList>
            <person name="Martinson V.G."/>
            <person name="Magoc T."/>
            <person name="Koch H."/>
            <person name="Salzberg S.L."/>
            <person name="Moran N.A."/>
        </authorList>
    </citation>
    <scope>NUCLEOTIDE SEQUENCE [LARGE SCALE GENOMIC DNA]</scope>
    <source>
        <strain evidence="16 17">Bimp</strain>
    </source>
</reference>
<dbReference type="InterPro" id="IPR009010">
    <property type="entry name" value="Asp_de-COase-like_dom_sf"/>
</dbReference>
<keyword evidence="9" id="KW-0574">Periplasm</keyword>
<evidence type="ECO:0000256" key="5">
    <source>
        <dbReference type="ARBA" id="ARBA00022485"/>
    </source>
</evidence>
<dbReference type="GO" id="GO:0009061">
    <property type="term" value="P:anaerobic respiration"/>
    <property type="evidence" value="ECO:0007669"/>
    <property type="project" value="TreeGrafter"/>
</dbReference>
<accession>A0AB94IAX2</accession>
<evidence type="ECO:0000256" key="13">
    <source>
        <dbReference type="ARBA" id="ARBA00023014"/>
    </source>
</evidence>
<dbReference type="Gene3D" id="2.40.40.20">
    <property type="match status" value="1"/>
</dbReference>
<comment type="caution">
    <text evidence="16">The sequence shown here is derived from an EMBL/GenBank/DDBJ whole genome shotgun (WGS) entry which is preliminary data.</text>
</comment>
<evidence type="ECO:0000256" key="3">
    <source>
        <dbReference type="ARBA" id="ARBA00004418"/>
    </source>
</evidence>
<dbReference type="GO" id="GO:0047111">
    <property type="term" value="F:formate dehydrogenase (cytochrome-c-553) activity"/>
    <property type="evidence" value="ECO:0007669"/>
    <property type="project" value="InterPro"/>
</dbReference>
<dbReference type="PROSITE" id="PS51669">
    <property type="entry name" value="4FE4S_MOW_BIS_MGD"/>
    <property type="match status" value="1"/>
</dbReference>
<protein>
    <submittedName>
        <fullName evidence="16">Formate dehydrogenase-N subunit alpha</fullName>
    </submittedName>
</protein>
<dbReference type="AlphaFoldDB" id="A0AB94IAX2"/>
<dbReference type="Pfam" id="PF04879">
    <property type="entry name" value="Molybdop_Fe4S4"/>
    <property type="match status" value="1"/>
</dbReference>
<dbReference type="RefSeq" id="WP_081685294.1">
    <property type="nucleotide sequence ID" value="NZ_AWGA01000073.1"/>
</dbReference>
<dbReference type="FunFam" id="3.40.228.10:FF:000006">
    <property type="entry name" value="Formate dehydrogenase, alpha subunit, selenocysteine-containing"/>
    <property type="match status" value="1"/>
</dbReference>
<dbReference type="SUPFAM" id="SSF53706">
    <property type="entry name" value="Formate dehydrogenase/DMSO reductase, domains 1-3"/>
    <property type="match status" value="1"/>
</dbReference>
<dbReference type="GO" id="GO:0030151">
    <property type="term" value="F:molybdenum ion binding"/>
    <property type="evidence" value="ECO:0007669"/>
    <property type="project" value="TreeGrafter"/>
</dbReference>
<dbReference type="Gene3D" id="3.30.200.210">
    <property type="match status" value="1"/>
</dbReference>
<dbReference type="InterPro" id="IPR027467">
    <property type="entry name" value="MopterinOxRdtase_cofactor_BS"/>
</dbReference>
<keyword evidence="5" id="KW-0004">4Fe-4S</keyword>
<keyword evidence="14" id="KW-0520">NAD</keyword>
<dbReference type="GO" id="GO:0008863">
    <property type="term" value="F:formate dehydrogenase (NAD+) activity"/>
    <property type="evidence" value="ECO:0007669"/>
    <property type="project" value="InterPro"/>
</dbReference>
<organism evidence="16 17">
    <name type="scientific">Candidatus Schmidhempelia bombi str. Bimp</name>
    <dbReference type="NCBI Taxonomy" id="1387197"/>
    <lineage>
        <taxon>Bacteria</taxon>
        <taxon>Pseudomonadati</taxon>
        <taxon>Pseudomonadota</taxon>
        <taxon>Gammaproteobacteria</taxon>
        <taxon>Orbales</taxon>
        <taxon>Orbaceae</taxon>
        <taxon>Candidatus Schmidhempelia</taxon>
    </lineage>
</organism>
<keyword evidence="11" id="KW-0560">Oxidoreductase</keyword>
<keyword evidence="10" id="KW-0712">Selenocysteine</keyword>
<dbReference type="EMBL" id="AWGA01000073">
    <property type="protein sequence ID" value="TEA26553.1"/>
    <property type="molecule type" value="Genomic_DNA"/>
</dbReference>
<feature type="domain" description="4Fe-4S Mo/W bis-MGD-type" evidence="15">
    <location>
        <begin position="43"/>
        <end position="106"/>
    </location>
</feature>
<dbReference type="GO" id="GO:0043546">
    <property type="term" value="F:molybdopterin cofactor binding"/>
    <property type="evidence" value="ECO:0007669"/>
    <property type="project" value="InterPro"/>
</dbReference>
<comment type="subcellular location">
    <subcellularLocation>
        <location evidence="3">Periplasm</location>
    </subcellularLocation>
</comment>
<dbReference type="PANTHER" id="PTHR43598">
    <property type="entry name" value="TUNGSTEN-CONTAINING FORMYLMETHANOFURAN DEHYDROGENASE 2 SUBUNIT B"/>
    <property type="match status" value="1"/>
</dbReference>
<dbReference type="PANTHER" id="PTHR43598:SF1">
    <property type="entry name" value="FORMATE DEHYDROGENASE-O MAJOR SUBUNIT"/>
    <property type="match status" value="1"/>
</dbReference>
<dbReference type="PROSITE" id="PS51318">
    <property type="entry name" value="TAT"/>
    <property type="match status" value="1"/>
</dbReference>
<dbReference type="GO" id="GO:0036397">
    <property type="term" value="F:formate dehydrogenase (quinone) activity"/>
    <property type="evidence" value="ECO:0007669"/>
    <property type="project" value="UniProtKB-ARBA"/>
</dbReference>
<evidence type="ECO:0000256" key="11">
    <source>
        <dbReference type="ARBA" id="ARBA00023002"/>
    </source>
</evidence>
<dbReference type="InterPro" id="IPR006963">
    <property type="entry name" value="Mopterin_OxRdtase_4Fe-4S_dom"/>
</dbReference>
<evidence type="ECO:0000259" key="15">
    <source>
        <dbReference type="PROSITE" id="PS51669"/>
    </source>
</evidence>
<keyword evidence="8" id="KW-0732">Signal</keyword>
<dbReference type="Proteomes" id="UP000506160">
    <property type="component" value="Unassembled WGS sequence"/>
</dbReference>
<dbReference type="Pfam" id="PF01568">
    <property type="entry name" value="Molydop_binding"/>
    <property type="match status" value="1"/>
</dbReference>
<evidence type="ECO:0000256" key="6">
    <source>
        <dbReference type="ARBA" id="ARBA00022505"/>
    </source>
</evidence>
<dbReference type="GO" id="GO:0009055">
    <property type="term" value="F:electron transfer activity"/>
    <property type="evidence" value="ECO:0007669"/>
    <property type="project" value="InterPro"/>
</dbReference>
<dbReference type="Pfam" id="PF00384">
    <property type="entry name" value="Molybdopterin"/>
    <property type="match status" value="1"/>
</dbReference>
<evidence type="ECO:0000256" key="12">
    <source>
        <dbReference type="ARBA" id="ARBA00023004"/>
    </source>
</evidence>
<comment type="cofactor">
    <cofactor evidence="2">
        <name>[4Fe-4S] cluster</name>
        <dbReference type="ChEBI" id="CHEBI:49883"/>
    </cofactor>
</comment>
<dbReference type="InterPro" id="IPR006311">
    <property type="entry name" value="TAT_signal"/>
</dbReference>
<name>A0AB94IAX2_9GAMM</name>
<dbReference type="GO" id="GO:0042597">
    <property type="term" value="C:periplasmic space"/>
    <property type="evidence" value="ECO:0007669"/>
    <property type="project" value="UniProtKB-SubCell"/>
</dbReference>
<keyword evidence="17" id="KW-1185">Reference proteome</keyword>
<evidence type="ECO:0000313" key="16">
    <source>
        <dbReference type="EMBL" id="TEA26553.1"/>
    </source>
</evidence>
<evidence type="ECO:0000313" key="17">
    <source>
        <dbReference type="Proteomes" id="UP000506160"/>
    </source>
</evidence>
<dbReference type="InterPro" id="IPR006656">
    <property type="entry name" value="Mopterin_OxRdtase"/>
</dbReference>
<keyword evidence="13" id="KW-0411">Iron-sulfur</keyword>
<dbReference type="FunFam" id="2.40.40.20:FF:000017">
    <property type="entry name" value="Formate dehydrogenase, alpha subunit"/>
    <property type="match status" value="1"/>
</dbReference>
<evidence type="ECO:0000256" key="9">
    <source>
        <dbReference type="ARBA" id="ARBA00022764"/>
    </source>
</evidence>
<evidence type="ECO:0000256" key="7">
    <source>
        <dbReference type="ARBA" id="ARBA00022723"/>
    </source>
</evidence>
<comment type="cofactor">
    <cofactor evidence="1">
        <name>Mo-bis(molybdopterin guanine dinucleotide)</name>
        <dbReference type="ChEBI" id="CHEBI:60539"/>
    </cofactor>
</comment>
<keyword evidence="6" id="KW-0500">Molybdenum</keyword>
<dbReference type="GO" id="GO:0009326">
    <property type="term" value="C:formate dehydrogenase complex"/>
    <property type="evidence" value="ECO:0007669"/>
    <property type="project" value="UniProtKB-ARBA"/>
</dbReference>
<dbReference type="FunFam" id="3.30.200.210:FF:000003">
    <property type="entry name" value="Formate dehydrogenase-N subunit alpha"/>
    <property type="match status" value="1"/>
</dbReference>
<dbReference type="InterPro" id="IPR006657">
    <property type="entry name" value="MoPterin_dinucl-bd_dom"/>
</dbReference>
<dbReference type="Gene3D" id="3.40.228.10">
    <property type="entry name" value="Dimethylsulfoxide Reductase, domain 2"/>
    <property type="match status" value="2"/>
</dbReference>
<evidence type="ECO:0000256" key="14">
    <source>
        <dbReference type="ARBA" id="ARBA00023027"/>
    </source>
</evidence>
<dbReference type="GO" id="GO:0051539">
    <property type="term" value="F:4 iron, 4 sulfur cluster binding"/>
    <property type="evidence" value="ECO:0007669"/>
    <property type="project" value="UniProtKB-KW"/>
</dbReference>
<dbReference type="CDD" id="cd02752">
    <property type="entry name" value="MopB_Formate-Dh-Na-like"/>
    <property type="match status" value="1"/>
</dbReference>
<evidence type="ECO:0000256" key="4">
    <source>
        <dbReference type="ARBA" id="ARBA00010312"/>
    </source>
</evidence>
<dbReference type="SMART" id="SM00926">
    <property type="entry name" value="Molybdop_Fe4S4"/>
    <property type="match status" value="1"/>
</dbReference>
<proteinExistence type="inferred from homology"/>
<gene>
    <name evidence="16" type="primary">fdnG</name>
    <name evidence="16" type="ORF">O970_08085</name>
</gene>
<dbReference type="FunFam" id="3.40.50.740:FF:000007">
    <property type="entry name" value="Formate dehydrogenase, alpha subunit, selenocysteine-containing"/>
    <property type="match status" value="1"/>
</dbReference>
<dbReference type="FunFam" id="3.40.228.10:FF:000009">
    <property type="entry name" value="Formate dehydrogenase, alpha subunit, selenocysteine-containing"/>
    <property type="match status" value="1"/>
</dbReference>
<dbReference type="SUPFAM" id="SSF50692">
    <property type="entry name" value="ADC-like"/>
    <property type="match status" value="1"/>
</dbReference>
<dbReference type="InterPro" id="IPR006443">
    <property type="entry name" value="Formate-DH-alph_fdnG"/>
</dbReference>
<dbReference type="NCBIfam" id="TIGR01553">
    <property type="entry name" value="formate-DH-alph"/>
    <property type="match status" value="1"/>
</dbReference>
<dbReference type="PROSITE" id="PS00551">
    <property type="entry name" value="MOLYBDOPTERIN_PROK_1"/>
    <property type="match status" value="1"/>
</dbReference>
<evidence type="ECO:0000256" key="1">
    <source>
        <dbReference type="ARBA" id="ARBA00001942"/>
    </source>
</evidence>
<evidence type="ECO:0000256" key="8">
    <source>
        <dbReference type="ARBA" id="ARBA00022729"/>
    </source>
</evidence>
<dbReference type="GO" id="GO:0015944">
    <property type="term" value="P:formate oxidation"/>
    <property type="evidence" value="ECO:0007669"/>
    <property type="project" value="UniProtKB-ARBA"/>
</dbReference>
<sequence length="1018" mass="113409">MLVSRRQFFKICAGGMAGTTIAALGLAPNVALAQTRQYKLLKSKETRNNCTYCSVGCGMLLYSRTDGAKNAVSSIFHVEGDPDHPVSRGSLCPKGAGVLDYIKSETRLKYPEYRAPGSNQWQRISWDEAIDRIARLLKADRDKNFITKNEQGTTVNRWTTTGWLVTSAASNETGWLAAKVARSLGLLPLETQARVCHGPSVSSLAATYGRGAMTNNWNDIKNANVVIIMGGNAAEAHPVGFKWVIEAKIHNGAELIAIDPRFQRTAAVADLYVPIRTGSDIVFLLGVINYLITHNEVNFDYLIANSNASLLVDDDFDFHEGLFSGFDSQSKKYDQTTWAYQTDADGFALRDKTLKHPRCVWNLLAKHVSRYTPDVVNNLTGTSIEHFLHVCRSLASTKSNDRAATFLYALGWTQHSYGTQIIRAAAMIQLILGNIGVMGGGINALRGHSNIQGLTDVGLLSNRLPAYLDLPKESQPTLTQYLQEKTPKALGINEVNFWHNYSKFFVSLMKSMYGDKATKENNWGYDWLPKWDKVYDILQFGKMMRDGEANGLICQGFNPLAAIPDKQSVREGLSKLKFLISIDPLMTETAEFWQNHGEVNDVDPSTIQTEVFKLPSNCFAEENGTIVNSARWLQWHWAAANPPYEAMNDPDIIARIFLRIRELYQQEGGTYAEPIHYLTWDYADANAPSAEELAKDYNGKALADLTDQNGNIVVKKGQQLSSFTQLTDDGKTSCGIWIFCGSWTEDGNQMARRDPIDPSGKGIHSDWAWAWPLNRRILYNRASADANGQPLDPKRLLIKWNGERWVGNDVPDYTLTLAPSAEAGPFIMNNDGLGGLFCLNRLVDGPFPEHYEPFETPIKTNPLHPTQINNPATRVFPEDRARLGTADNYPYVATTYSLTEHFHFWTQHSLLNVIAQPEQFIEIGENLAQQKGIKLGDTVKVSSKRGYIKAKAVVTKRLPTLTINGQQVETVGIPIPFGYAGVMKKSFLVNTLTPYLGDANSQTPEYKTFLVDIKKISE</sequence>
<keyword evidence="12" id="KW-0408">Iron</keyword>
<keyword evidence="7" id="KW-0479">Metal-binding</keyword>
<comment type="similarity">
    <text evidence="4">Belongs to the prokaryotic molybdopterin-containing oxidoreductase family.</text>
</comment>
<evidence type="ECO:0000256" key="2">
    <source>
        <dbReference type="ARBA" id="ARBA00001966"/>
    </source>
</evidence>